<keyword evidence="13" id="KW-1185">Reference proteome</keyword>
<dbReference type="InterPro" id="IPR003599">
    <property type="entry name" value="Ig_sub"/>
</dbReference>
<evidence type="ECO:0000256" key="1">
    <source>
        <dbReference type="ARBA" id="ARBA00004479"/>
    </source>
</evidence>
<dbReference type="Ensembl" id="ENSSFAT00005010202.1">
    <property type="protein sequence ID" value="ENSSFAP00005009757.1"/>
    <property type="gene ID" value="ENSSFAG00005005556.1"/>
</dbReference>
<reference evidence="12" key="3">
    <citation type="submission" date="2025-09" db="UniProtKB">
        <authorList>
            <consortium name="Ensembl"/>
        </authorList>
    </citation>
    <scope>IDENTIFICATION</scope>
</reference>
<dbReference type="PANTHER" id="PTHR46608:SF3">
    <property type="entry name" value="T-CELL IMMUNOGLOBULIN AND MUCIN DOMAIN-CONTAINING PROTEIN 4"/>
    <property type="match status" value="1"/>
</dbReference>
<protein>
    <recommendedName>
        <fullName evidence="11">Ig-like domain-containing protein</fullName>
    </recommendedName>
</protein>
<keyword evidence="8" id="KW-0393">Immunoglobulin domain</keyword>
<keyword evidence="6" id="KW-1015">Disulfide bond</keyword>
<dbReference type="Gene3D" id="2.60.40.10">
    <property type="entry name" value="Immunoglobulins"/>
    <property type="match status" value="1"/>
</dbReference>
<evidence type="ECO:0000313" key="12">
    <source>
        <dbReference type="Ensembl" id="ENSSFAP00005009757.1"/>
    </source>
</evidence>
<dbReference type="SMART" id="SM00409">
    <property type="entry name" value="IG"/>
    <property type="match status" value="1"/>
</dbReference>
<dbReference type="InterPro" id="IPR036179">
    <property type="entry name" value="Ig-like_dom_sf"/>
</dbReference>
<name>A0A672FUS5_SALFA</name>
<dbReference type="PROSITE" id="PS50835">
    <property type="entry name" value="IG_LIKE"/>
    <property type="match status" value="1"/>
</dbReference>
<evidence type="ECO:0000259" key="11">
    <source>
        <dbReference type="PROSITE" id="PS50835"/>
    </source>
</evidence>
<evidence type="ECO:0000313" key="13">
    <source>
        <dbReference type="Proteomes" id="UP000472267"/>
    </source>
</evidence>
<feature type="signal peptide" evidence="10">
    <location>
        <begin position="1"/>
        <end position="22"/>
    </location>
</feature>
<accession>A0A672FUS5</accession>
<evidence type="ECO:0000256" key="10">
    <source>
        <dbReference type="SAM" id="SignalP"/>
    </source>
</evidence>
<feature type="chain" id="PRO_5025365892" description="Ig-like domain-containing protein" evidence="10">
    <location>
        <begin position="23"/>
        <end position="226"/>
    </location>
</feature>
<dbReference type="GO" id="GO:0001786">
    <property type="term" value="F:phosphatidylserine binding"/>
    <property type="evidence" value="ECO:0007669"/>
    <property type="project" value="TreeGrafter"/>
</dbReference>
<organism evidence="12 13">
    <name type="scientific">Salarias fasciatus</name>
    <name type="common">Jewelled blenny</name>
    <name type="synonym">Blennius fasciatus</name>
    <dbReference type="NCBI Taxonomy" id="181472"/>
    <lineage>
        <taxon>Eukaryota</taxon>
        <taxon>Metazoa</taxon>
        <taxon>Chordata</taxon>
        <taxon>Craniata</taxon>
        <taxon>Vertebrata</taxon>
        <taxon>Euteleostomi</taxon>
        <taxon>Actinopterygii</taxon>
        <taxon>Neopterygii</taxon>
        <taxon>Teleostei</taxon>
        <taxon>Neoteleostei</taxon>
        <taxon>Acanthomorphata</taxon>
        <taxon>Ovalentaria</taxon>
        <taxon>Blenniimorphae</taxon>
        <taxon>Blenniiformes</taxon>
        <taxon>Blennioidei</taxon>
        <taxon>Blenniidae</taxon>
        <taxon>Salariinae</taxon>
        <taxon>Salarias</taxon>
    </lineage>
</organism>
<dbReference type="InterPro" id="IPR013783">
    <property type="entry name" value="Ig-like_fold"/>
</dbReference>
<dbReference type="FunFam" id="2.60.40.10:FF:000774">
    <property type="entry name" value="Hepatitis A virus cellular receptor 1"/>
    <property type="match status" value="1"/>
</dbReference>
<feature type="domain" description="Ig-like" evidence="11">
    <location>
        <begin position="30"/>
        <end position="129"/>
    </location>
</feature>
<keyword evidence="3 10" id="KW-0732">Signal</keyword>
<dbReference type="Pfam" id="PF07686">
    <property type="entry name" value="V-set"/>
    <property type="match status" value="1"/>
</dbReference>
<dbReference type="SUPFAM" id="SSF48726">
    <property type="entry name" value="Immunoglobulin"/>
    <property type="match status" value="1"/>
</dbReference>
<keyword evidence="2" id="KW-0812">Transmembrane</keyword>
<dbReference type="PANTHER" id="PTHR46608">
    <property type="entry name" value="T-CELL IMMUNOGLOBULIN AND MUCIN DOMAIN-CONTAINING PROTEIN 4"/>
    <property type="match status" value="1"/>
</dbReference>
<dbReference type="InterPro" id="IPR007110">
    <property type="entry name" value="Ig-like_dom"/>
</dbReference>
<evidence type="ECO:0000256" key="6">
    <source>
        <dbReference type="ARBA" id="ARBA00023157"/>
    </source>
</evidence>
<keyword evidence="7" id="KW-0325">Glycoprotein</keyword>
<reference evidence="12" key="1">
    <citation type="submission" date="2019-06" db="EMBL/GenBank/DDBJ databases">
        <authorList>
            <consortium name="Wellcome Sanger Institute Data Sharing"/>
        </authorList>
    </citation>
    <scope>NUCLEOTIDE SEQUENCE [LARGE SCALE GENOMIC DNA]</scope>
</reference>
<reference evidence="12" key="2">
    <citation type="submission" date="2025-08" db="UniProtKB">
        <authorList>
            <consortium name="Ensembl"/>
        </authorList>
    </citation>
    <scope>IDENTIFICATION</scope>
</reference>
<sequence>MHIQLLSDFLILFLFSASGCSCRAIVGETGQNITLPCKYNIKTHGALSVCWNRGEIPSQGCDNKLVSTDGVRVNEETRISSRYQLLGKLEQGDISLTILNITEADAGRYGCRVRRPGPFNDVKHHFDLSTVLIDINSHKPTLLTIWQRKCFVFSVRLTNCSSYNYSLIHKDETVNKLPDTKLAEKQNQSKKKSVLLSAGSPSIVEIVETDFIHLQYTKVKLLKNIQ</sequence>
<evidence type="ECO:0000256" key="4">
    <source>
        <dbReference type="ARBA" id="ARBA00022989"/>
    </source>
</evidence>
<dbReference type="InterPro" id="IPR013106">
    <property type="entry name" value="Ig_V-set"/>
</dbReference>
<evidence type="ECO:0000256" key="2">
    <source>
        <dbReference type="ARBA" id="ARBA00022692"/>
    </source>
</evidence>
<evidence type="ECO:0000256" key="8">
    <source>
        <dbReference type="ARBA" id="ARBA00023319"/>
    </source>
</evidence>
<keyword evidence="4" id="KW-1133">Transmembrane helix</keyword>
<gene>
    <name evidence="12" type="primary">LOC115395817</name>
</gene>
<keyword evidence="5" id="KW-0472">Membrane</keyword>
<dbReference type="GO" id="GO:0060097">
    <property type="term" value="P:cytoskeletal rearrangement involved in phagocytosis, engulfment"/>
    <property type="evidence" value="ECO:0007669"/>
    <property type="project" value="TreeGrafter"/>
</dbReference>
<dbReference type="Proteomes" id="UP000472267">
    <property type="component" value="Chromosome 10"/>
</dbReference>
<evidence type="ECO:0000256" key="9">
    <source>
        <dbReference type="ARBA" id="ARBA00038203"/>
    </source>
</evidence>
<proteinExistence type="inferred from homology"/>
<evidence type="ECO:0000256" key="3">
    <source>
        <dbReference type="ARBA" id="ARBA00022729"/>
    </source>
</evidence>
<dbReference type="GO" id="GO:0043277">
    <property type="term" value="P:apoptotic cell clearance"/>
    <property type="evidence" value="ECO:0007669"/>
    <property type="project" value="TreeGrafter"/>
</dbReference>
<comment type="similarity">
    <text evidence="9">Belongs to the immunoglobulin superfamily. TIM family.</text>
</comment>
<evidence type="ECO:0000256" key="7">
    <source>
        <dbReference type="ARBA" id="ARBA00023180"/>
    </source>
</evidence>
<comment type="subcellular location">
    <subcellularLocation>
        <location evidence="1">Membrane</location>
        <topology evidence="1">Single-pass type I membrane protein</topology>
    </subcellularLocation>
</comment>
<evidence type="ECO:0000256" key="5">
    <source>
        <dbReference type="ARBA" id="ARBA00023136"/>
    </source>
</evidence>
<dbReference type="AlphaFoldDB" id="A0A672FUS5"/>
<dbReference type="GO" id="GO:0016020">
    <property type="term" value="C:membrane"/>
    <property type="evidence" value="ECO:0007669"/>
    <property type="project" value="UniProtKB-SubCell"/>
</dbReference>